<organism evidence="1 2">
    <name type="scientific">Pluteus cervinus</name>
    <dbReference type="NCBI Taxonomy" id="181527"/>
    <lineage>
        <taxon>Eukaryota</taxon>
        <taxon>Fungi</taxon>
        <taxon>Dikarya</taxon>
        <taxon>Basidiomycota</taxon>
        <taxon>Agaricomycotina</taxon>
        <taxon>Agaricomycetes</taxon>
        <taxon>Agaricomycetidae</taxon>
        <taxon>Agaricales</taxon>
        <taxon>Pluteineae</taxon>
        <taxon>Pluteaceae</taxon>
        <taxon>Pluteus</taxon>
    </lineage>
</organism>
<evidence type="ECO:0000313" key="2">
    <source>
        <dbReference type="Proteomes" id="UP000308600"/>
    </source>
</evidence>
<evidence type="ECO:0000313" key="1">
    <source>
        <dbReference type="EMBL" id="TFK75479.1"/>
    </source>
</evidence>
<name>A0ACD3BCW5_9AGAR</name>
<sequence length="172" mass="19550">MILYSRAHGTRIICRTIITNSRNRQDSLEWPYPIYVSERATDRKSVFLAHASALQAASEFPKFLSYLNALPILKRATHCMYAYRIKHPDSRELQLGQHDGGESGSGDRLARLLELSNCENAIVVVSRWYGGVKLGSDRWKRISEVAKDVLKQGEFSQPKASEQTEGGRNKRR</sequence>
<reference evidence="1 2" key="1">
    <citation type="journal article" date="2019" name="Nat. Ecol. Evol.">
        <title>Megaphylogeny resolves global patterns of mushroom evolution.</title>
        <authorList>
            <person name="Varga T."/>
            <person name="Krizsan K."/>
            <person name="Foldi C."/>
            <person name="Dima B."/>
            <person name="Sanchez-Garcia M."/>
            <person name="Sanchez-Ramirez S."/>
            <person name="Szollosi G.J."/>
            <person name="Szarkandi J.G."/>
            <person name="Papp V."/>
            <person name="Albert L."/>
            <person name="Andreopoulos W."/>
            <person name="Angelini C."/>
            <person name="Antonin V."/>
            <person name="Barry K.W."/>
            <person name="Bougher N.L."/>
            <person name="Buchanan P."/>
            <person name="Buyck B."/>
            <person name="Bense V."/>
            <person name="Catcheside P."/>
            <person name="Chovatia M."/>
            <person name="Cooper J."/>
            <person name="Damon W."/>
            <person name="Desjardin D."/>
            <person name="Finy P."/>
            <person name="Geml J."/>
            <person name="Haridas S."/>
            <person name="Hughes K."/>
            <person name="Justo A."/>
            <person name="Karasinski D."/>
            <person name="Kautmanova I."/>
            <person name="Kiss B."/>
            <person name="Kocsube S."/>
            <person name="Kotiranta H."/>
            <person name="LaButti K.M."/>
            <person name="Lechner B.E."/>
            <person name="Liimatainen K."/>
            <person name="Lipzen A."/>
            <person name="Lukacs Z."/>
            <person name="Mihaltcheva S."/>
            <person name="Morgado L.N."/>
            <person name="Niskanen T."/>
            <person name="Noordeloos M.E."/>
            <person name="Ohm R.A."/>
            <person name="Ortiz-Santana B."/>
            <person name="Ovrebo C."/>
            <person name="Racz N."/>
            <person name="Riley R."/>
            <person name="Savchenko A."/>
            <person name="Shiryaev A."/>
            <person name="Soop K."/>
            <person name="Spirin V."/>
            <person name="Szebenyi C."/>
            <person name="Tomsovsky M."/>
            <person name="Tulloss R.E."/>
            <person name="Uehling J."/>
            <person name="Grigoriev I.V."/>
            <person name="Vagvolgyi C."/>
            <person name="Papp T."/>
            <person name="Martin F.M."/>
            <person name="Miettinen O."/>
            <person name="Hibbett D.S."/>
            <person name="Nagy L.G."/>
        </authorList>
    </citation>
    <scope>NUCLEOTIDE SEQUENCE [LARGE SCALE GENOMIC DNA]</scope>
    <source>
        <strain evidence="1 2">NL-1719</strain>
    </source>
</reference>
<proteinExistence type="predicted"/>
<protein>
    <submittedName>
        <fullName evidence="1">Ribosomal protein S5 domain 2-like protein</fullName>
    </submittedName>
</protein>
<keyword evidence="2" id="KW-1185">Reference proteome</keyword>
<gene>
    <name evidence="1" type="ORF">BDN72DRAFT_832361</name>
</gene>
<dbReference type="Proteomes" id="UP000308600">
    <property type="component" value="Unassembled WGS sequence"/>
</dbReference>
<accession>A0ACD3BCW5</accession>
<dbReference type="EMBL" id="ML208263">
    <property type="protein sequence ID" value="TFK75479.1"/>
    <property type="molecule type" value="Genomic_DNA"/>
</dbReference>